<evidence type="ECO:0000313" key="2">
    <source>
        <dbReference type="EMBL" id="GFQ92987.1"/>
    </source>
</evidence>
<name>A0A8X6IEL4_TRICU</name>
<sequence length="99" mass="11471">MKTSKFLFHQKVLLGNLLLSLPHGGEAVELDPWRGGFYERLMRAVKEPFRKILGKAHFTFEETMSLLAEIENVLNHRPLTYVSGDISDPEPLKLRRTFF</sequence>
<dbReference type="EMBL" id="BMAO01014114">
    <property type="protein sequence ID" value="GFQ92987.1"/>
    <property type="molecule type" value="Genomic_DNA"/>
</dbReference>
<comment type="caution">
    <text evidence="2">The sequence shown here is derived from an EMBL/GenBank/DDBJ whole genome shotgun (WGS) entry which is preliminary data.</text>
</comment>
<dbReference type="AlphaFoldDB" id="A0A8X6IEL4"/>
<proteinExistence type="predicted"/>
<dbReference type="GO" id="GO:0003676">
    <property type="term" value="F:nucleic acid binding"/>
    <property type="evidence" value="ECO:0007669"/>
    <property type="project" value="InterPro"/>
</dbReference>
<evidence type="ECO:0000313" key="3">
    <source>
        <dbReference type="Proteomes" id="UP000887116"/>
    </source>
</evidence>
<dbReference type="OrthoDB" id="6423042at2759"/>
<gene>
    <name evidence="2" type="ORF">TNCT_626191</name>
</gene>
<keyword evidence="1" id="KW-0732">Signal</keyword>
<dbReference type="Gene3D" id="3.30.420.10">
    <property type="entry name" value="Ribonuclease H-like superfamily/Ribonuclease H"/>
    <property type="match status" value="1"/>
</dbReference>
<reference evidence="2" key="1">
    <citation type="submission" date="2020-07" db="EMBL/GenBank/DDBJ databases">
        <title>Multicomponent nature underlies the extraordinary mechanical properties of spider dragline silk.</title>
        <authorList>
            <person name="Kono N."/>
            <person name="Nakamura H."/>
            <person name="Mori M."/>
            <person name="Yoshida Y."/>
            <person name="Ohtoshi R."/>
            <person name="Malay A.D."/>
            <person name="Moran D.A.P."/>
            <person name="Tomita M."/>
            <person name="Numata K."/>
            <person name="Arakawa K."/>
        </authorList>
    </citation>
    <scope>NUCLEOTIDE SEQUENCE</scope>
</reference>
<keyword evidence="3" id="KW-1185">Reference proteome</keyword>
<evidence type="ECO:0000256" key="1">
    <source>
        <dbReference type="SAM" id="SignalP"/>
    </source>
</evidence>
<accession>A0A8X6IEL4</accession>
<protein>
    <submittedName>
        <fullName evidence="2">Putative pao retrotransposon peptidase superfamily</fullName>
    </submittedName>
</protein>
<feature type="chain" id="PRO_5036459618" evidence="1">
    <location>
        <begin position="28"/>
        <end position="99"/>
    </location>
</feature>
<dbReference type="InterPro" id="IPR036397">
    <property type="entry name" value="RNaseH_sf"/>
</dbReference>
<organism evidence="2 3">
    <name type="scientific">Trichonephila clavata</name>
    <name type="common">Joro spider</name>
    <name type="synonym">Nephila clavata</name>
    <dbReference type="NCBI Taxonomy" id="2740835"/>
    <lineage>
        <taxon>Eukaryota</taxon>
        <taxon>Metazoa</taxon>
        <taxon>Ecdysozoa</taxon>
        <taxon>Arthropoda</taxon>
        <taxon>Chelicerata</taxon>
        <taxon>Arachnida</taxon>
        <taxon>Araneae</taxon>
        <taxon>Araneomorphae</taxon>
        <taxon>Entelegynae</taxon>
        <taxon>Araneoidea</taxon>
        <taxon>Nephilidae</taxon>
        <taxon>Trichonephila</taxon>
    </lineage>
</organism>
<dbReference type="Proteomes" id="UP000887116">
    <property type="component" value="Unassembled WGS sequence"/>
</dbReference>
<feature type="signal peptide" evidence="1">
    <location>
        <begin position="1"/>
        <end position="27"/>
    </location>
</feature>